<keyword evidence="10" id="KW-0393">Immunoglobulin domain</keyword>
<keyword evidence="3" id="KW-0812">Transmembrane</keyword>
<keyword evidence="14" id="KW-1185">Reference proteome</keyword>
<evidence type="ECO:0000256" key="9">
    <source>
        <dbReference type="ARBA" id="ARBA00023180"/>
    </source>
</evidence>
<dbReference type="AlphaFoldDB" id="A0A8S4ADZ7"/>
<dbReference type="OrthoDB" id="8882714at2759"/>
<dbReference type="InterPro" id="IPR003598">
    <property type="entry name" value="Ig_sub2"/>
</dbReference>
<accession>A0A8S4ADZ7</accession>
<name>A0A8S4ADZ7_9TELE</name>
<dbReference type="InterPro" id="IPR013151">
    <property type="entry name" value="Immunoglobulin_dom"/>
</dbReference>
<keyword evidence="8" id="KW-0675">Receptor</keyword>
<dbReference type="SUPFAM" id="SSF48726">
    <property type="entry name" value="Immunoglobulin"/>
    <property type="match status" value="2"/>
</dbReference>
<dbReference type="GO" id="GO:0031295">
    <property type="term" value="P:T cell costimulation"/>
    <property type="evidence" value="ECO:0007669"/>
    <property type="project" value="TreeGrafter"/>
</dbReference>
<dbReference type="InterPro" id="IPR003599">
    <property type="entry name" value="Ig_sub"/>
</dbReference>
<evidence type="ECO:0000256" key="10">
    <source>
        <dbReference type="ARBA" id="ARBA00023319"/>
    </source>
</evidence>
<feature type="domain" description="Ig-like" evidence="12">
    <location>
        <begin position="3"/>
        <end position="111"/>
    </location>
</feature>
<dbReference type="PROSITE" id="PS50835">
    <property type="entry name" value="IG_LIKE"/>
    <property type="match status" value="3"/>
</dbReference>
<dbReference type="CDD" id="cd00096">
    <property type="entry name" value="Ig"/>
    <property type="match status" value="1"/>
</dbReference>
<gene>
    <name evidence="13" type="ORF">MMEN_LOCUS3690</name>
</gene>
<evidence type="ECO:0000256" key="6">
    <source>
        <dbReference type="ARBA" id="ARBA00023136"/>
    </source>
</evidence>
<dbReference type="SMART" id="SM00409">
    <property type="entry name" value="IG"/>
    <property type="match status" value="3"/>
</dbReference>
<keyword evidence="6" id="KW-0472">Membrane</keyword>
<evidence type="ECO:0000256" key="7">
    <source>
        <dbReference type="ARBA" id="ARBA00023157"/>
    </source>
</evidence>
<evidence type="ECO:0000256" key="5">
    <source>
        <dbReference type="ARBA" id="ARBA00022989"/>
    </source>
</evidence>
<dbReference type="PANTHER" id="PTHR25466">
    <property type="entry name" value="T-LYMPHOCYTE ACTIVATION ANTIGEN"/>
    <property type="match status" value="1"/>
</dbReference>
<protein>
    <submittedName>
        <fullName evidence="13">(Atlantic silverside) hypothetical protein</fullName>
    </submittedName>
</protein>
<evidence type="ECO:0000256" key="4">
    <source>
        <dbReference type="ARBA" id="ARBA00022729"/>
    </source>
</evidence>
<keyword evidence="2" id="KW-1003">Cell membrane</keyword>
<reference evidence="13" key="1">
    <citation type="submission" date="2021-05" db="EMBL/GenBank/DDBJ databases">
        <authorList>
            <person name="Tigano A."/>
        </authorList>
    </citation>
    <scope>NUCLEOTIDE SEQUENCE</scope>
</reference>
<dbReference type="PANTHER" id="PTHR25466:SF14">
    <property type="entry name" value="BUTYROPHILIN SUBFAMILY 2 MEMBER A2-LIKE-RELATED"/>
    <property type="match status" value="1"/>
</dbReference>
<dbReference type="Pfam" id="PF00047">
    <property type="entry name" value="ig"/>
    <property type="match status" value="1"/>
</dbReference>
<evidence type="ECO:0000256" key="1">
    <source>
        <dbReference type="ARBA" id="ARBA00004251"/>
    </source>
</evidence>
<keyword evidence="5" id="KW-1133">Transmembrane helix</keyword>
<organism evidence="13 14">
    <name type="scientific">Menidia menidia</name>
    <name type="common">Atlantic silverside</name>
    <dbReference type="NCBI Taxonomy" id="238744"/>
    <lineage>
        <taxon>Eukaryota</taxon>
        <taxon>Metazoa</taxon>
        <taxon>Chordata</taxon>
        <taxon>Craniata</taxon>
        <taxon>Vertebrata</taxon>
        <taxon>Euteleostomi</taxon>
        <taxon>Actinopterygii</taxon>
        <taxon>Neopterygii</taxon>
        <taxon>Teleostei</taxon>
        <taxon>Neoteleostei</taxon>
        <taxon>Acanthomorphata</taxon>
        <taxon>Ovalentaria</taxon>
        <taxon>Atherinomorphae</taxon>
        <taxon>Atheriniformes</taxon>
        <taxon>Atherinopsidae</taxon>
        <taxon>Menidiinae</taxon>
        <taxon>Menidia</taxon>
    </lineage>
</organism>
<feature type="domain" description="Ig-like" evidence="12">
    <location>
        <begin position="248"/>
        <end position="341"/>
    </location>
</feature>
<evidence type="ECO:0000256" key="3">
    <source>
        <dbReference type="ARBA" id="ARBA00022692"/>
    </source>
</evidence>
<dbReference type="GO" id="GO:0009897">
    <property type="term" value="C:external side of plasma membrane"/>
    <property type="evidence" value="ECO:0007669"/>
    <property type="project" value="TreeGrafter"/>
</dbReference>
<dbReference type="GO" id="GO:0071222">
    <property type="term" value="P:cellular response to lipopolysaccharide"/>
    <property type="evidence" value="ECO:0007669"/>
    <property type="project" value="TreeGrafter"/>
</dbReference>
<feature type="region of interest" description="Disordered" evidence="11">
    <location>
        <begin position="147"/>
        <end position="181"/>
    </location>
</feature>
<dbReference type="InterPro" id="IPR013106">
    <property type="entry name" value="Ig_V-set"/>
</dbReference>
<dbReference type="InterPro" id="IPR007110">
    <property type="entry name" value="Ig-like_dom"/>
</dbReference>
<keyword evidence="4" id="KW-0732">Signal</keyword>
<dbReference type="GO" id="GO:0042130">
    <property type="term" value="P:negative regulation of T cell proliferation"/>
    <property type="evidence" value="ECO:0007669"/>
    <property type="project" value="TreeGrafter"/>
</dbReference>
<keyword evidence="7" id="KW-1015">Disulfide bond</keyword>
<dbReference type="InterPro" id="IPR051713">
    <property type="entry name" value="T-cell_Activation_Regulation"/>
</dbReference>
<feature type="non-terminal residue" evidence="13">
    <location>
        <position position="1"/>
    </location>
</feature>
<dbReference type="GO" id="GO:0042102">
    <property type="term" value="P:positive regulation of T cell proliferation"/>
    <property type="evidence" value="ECO:0007669"/>
    <property type="project" value="TreeGrafter"/>
</dbReference>
<dbReference type="Proteomes" id="UP000677803">
    <property type="component" value="Unassembled WGS sequence"/>
</dbReference>
<evidence type="ECO:0000256" key="2">
    <source>
        <dbReference type="ARBA" id="ARBA00022475"/>
    </source>
</evidence>
<dbReference type="InterPro" id="IPR036179">
    <property type="entry name" value="Ig-like_dom_sf"/>
</dbReference>
<evidence type="ECO:0000313" key="13">
    <source>
        <dbReference type="EMBL" id="CAG5866989.1"/>
    </source>
</evidence>
<dbReference type="InterPro" id="IPR013783">
    <property type="entry name" value="Ig-like_fold"/>
</dbReference>
<evidence type="ECO:0000256" key="11">
    <source>
        <dbReference type="SAM" id="MobiDB-lite"/>
    </source>
</evidence>
<comment type="subcellular location">
    <subcellularLocation>
        <location evidence="1">Cell membrane</location>
        <topology evidence="1">Single-pass type I membrane protein</topology>
    </subcellularLocation>
</comment>
<dbReference type="EMBL" id="CAJRST010002281">
    <property type="protein sequence ID" value="CAG5866989.1"/>
    <property type="molecule type" value="Genomic_DNA"/>
</dbReference>
<dbReference type="Pfam" id="PF07686">
    <property type="entry name" value="V-set"/>
    <property type="match status" value="1"/>
</dbReference>
<evidence type="ECO:0000256" key="8">
    <source>
        <dbReference type="ARBA" id="ARBA00023170"/>
    </source>
</evidence>
<feature type="domain" description="Ig-like" evidence="12">
    <location>
        <begin position="124"/>
        <end position="225"/>
    </location>
</feature>
<sequence>MTPLLFSVSDDELLCVYGHSCVFPCSCRAAADVVIHWIKITSGDPLVHSFYSQRDQLGNQAPAFRGRTSLFGGQIPGGNASLLLGGVRVQDGGRYRCHCSTAGGTTTRTLSVRVHVKAVRVHREGNSITCSSSWIYPEPELLWASSPPLPTPSSSPPLQTPSSSPPLQIPSSSSHLNQTRVQRTQQQLYNISSSLLLPEGEADGSYSCTVSTASSSRTATLRRLSGFEFEMFEPGLGQTDSSRTWFLPLRRLTQSFSMNSITTLSCSASNSSGRSLVWRFNHSQSILSRAGPDAEPAVSEGWRPHVGGLSESGSLTLKDLSEHQEGEYTCELSGSQETTLTTTYLRVEGPT</sequence>
<evidence type="ECO:0000313" key="14">
    <source>
        <dbReference type="Proteomes" id="UP000677803"/>
    </source>
</evidence>
<dbReference type="GO" id="GO:0007166">
    <property type="term" value="P:cell surface receptor signaling pathway"/>
    <property type="evidence" value="ECO:0007669"/>
    <property type="project" value="TreeGrafter"/>
</dbReference>
<dbReference type="Gene3D" id="2.60.40.10">
    <property type="entry name" value="Immunoglobulins"/>
    <property type="match status" value="3"/>
</dbReference>
<keyword evidence="9" id="KW-0325">Glycoprotein</keyword>
<evidence type="ECO:0000259" key="12">
    <source>
        <dbReference type="PROSITE" id="PS50835"/>
    </source>
</evidence>
<comment type="caution">
    <text evidence="13">The sequence shown here is derived from an EMBL/GenBank/DDBJ whole genome shotgun (WGS) entry which is preliminary data.</text>
</comment>
<dbReference type="FunFam" id="2.60.40.10:FF:000142">
    <property type="entry name" value="V-set domain-containing T-cell activation inhibitor 1"/>
    <property type="match status" value="1"/>
</dbReference>
<dbReference type="SMART" id="SM00408">
    <property type="entry name" value="IGc2"/>
    <property type="match status" value="2"/>
</dbReference>
<proteinExistence type="predicted"/>
<dbReference type="GO" id="GO:0006955">
    <property type="term" value="P:immune response"/>
    <property type="evidence" value="ECO:0007669"/>
    <property type="project" value="TreeGrafter"/>
</dbReference>
<feature type="compositionally biased region" description="Pro residues" evidence="11">
    <location>
        <begin position="147"/>
        <end position="168"/>
    </location>
</feature>